<dbReference type="PROSITE" id="PS50931">
    <property type="entry name" value="HTH_LYSR"/>
    <property type="match status" value="1"/>
</dbReference>
<dbReference type="GO" id="GO:0003700">
    <property type="term" value="F:DNA-binding transcription factor activity"/>
    <property type="evidence" value="ECO:0007669"/>
    <property type="project" value="InterPro"/>
</dbReference>
<gene>
    <name evidence="3" type="ORF">SVIO_002200</name>
</gene>
<dbReference type="InterPro" id="IPR036390">
    <property type="entry name" value="WH_DNA-bd_sf"/>
</dbReference>
<dbReference type="Pfam" id="PF00126">
    <property type="entry name" value="HTH_1"/>
    <property type="match status" value="1"/>
</dbReference>
<dbReference type="SUPFAM" id="SSF46785">
    <property type="entry name" value="Winged helix' DNA-binding domain"/>
    <property type="match status" value="1"/>
</dbReference>
<evidence type="ECO:0000313" key="3">
    <source>
        <dbReference type="EMBL" id="GDY49597.1"/>
    </source>
</evidence>
<feature type="region of interest" description="Disordered" evidence="1">
    <location>
        <begin position="33"/>
        <end position="54"/>
    </location>
</feature>
<sequence length="54" mass="5992">MRKAAQALGISQSTLVTQINRLEQDLGRPLIGRAQRGQPMRRTAVGTNVPRQHN</sequence>
<comment type="caution">
    <text evidence="3">The sequence shown here is derived from an EMBL/GenBank/DDBJ whole genome shotgun (WGS) entry which is preliminary data.</text>
</comment>
<dbReference type="EMBL" id="BJHW01000001">
    <property type="protein sequence ID" value="GDY49597.1"/>
    <property type="molecule type" value="Genomic_DNA"/>
</dbReference>
<proteinExistence type="predicted"/>
<feature type="compositionally biased region" description="Polar residues" evidence="1">
    <location>
        <begin position="45"/>
        <end position="54"/>
    </location>
</feature>
<keyword evidence="4" id="KW-1185">Reference proteome</keyword>
<reference evidence="3 4" key="1">
    <citation type="journal article" date="2020" name="Int. J. Syst. Evol. Microbiol.">
        <title>Reclassification of Streptomyces castelarensis and Streptomyces sporoclivatus as later heterotypic synonyms of Streptomyces antimycoticus.</title>
        <authorList>
            <person name="Komaki H."/>
            <person name="Tamura T."/>
        </authorList>
    </citation>
    <scope>NUCLEOTIDE SEQUENCE [LARGE SCALE GENOMIC DNA]</scope>
    <source>
        <strain evidence="3 4">NBRC 13459</strain>
    </source>
</reference>
<accession>A0A4D4KT09</accession>
<dbReference type="OrthoDB" id="3874088at2"/>
<evidence type="ECO:0000256" key="1">
    <source>
        <dbReference type="SAM" id="MobiDB-lite"/>
    </source>
</evidence>
<organism evidence="3 4">
    <name type="scientific">Streptomyces violaceusniger</name>
    <dbReference type="NCBI Taxonomy" id="68280"/>
    <lineage>
        <taxon>Bacteria</taxon>
        <taxon>Bacillati</taxon>
        <taxon>Actinomycetota</taxon>
        <taxon>Actinomycetes</taxon>
        <taxon>Kitasatosporales</taxon>
        <taxon>Streptomycetaceae</taxon>
        <taxon>Streptomyces</taxon>
        <taxon>Streptomyces violaceusniger group</taxon>
    </lineage>
</organism>
<feature type="domain" description="HTH lysR-type" evidence="2">
    <location>
        <begin position="1"/>
        <end position="40"/>
    </location>
</feature>
<dbReference type="PRINTS" id="PR00039">
    <property type="entry name" value="HTHLYSR"/>
</dbReference>
<evidence type="ECO:0000259" key="2">
    <source>
        <dbReference type="PROSITE" id="PS50931"/>
    </source>
</evidence>
<dbReference type="InterPro" id="IPR036388">
    <property type="entry name" value="WH-like_DNA-bd_sf"/>
</dbReference>
<evidence type="ECO:0000313" key="4">
    <source>
        <dbReference type="Proteomes" id="UP000301309"/>
    </source>
</evidence>
<name>A0A4D4KT09_STRVO</name>
<dbReference type="Gene3D" id="1.10.10.10">
    <property type="entry name" value="Winged helix-like DNA-binding domain superfamily/Winged helix DNA-binding domain"/>
    <property type="match status" value="1"/>
</dbReference>
<protein>
    <recommendedName>
        <fullName evidence="2">HTH lysR-type domain-containing protein</fullName>
    </recommendedName>
</protein>
<dbReference type="AlphaFoldDB" id="A0A4D4KT09"/>
<dbReference type="InterPro" id="IPR000847">
    <property type="entry name" value="LysR_HTH_N"/>
</dbReference>
<dbReference type="Proteomes" id="UP000301309">
    <property type="component" value="Unassembled WGS sequence"/>
</dbReference>